<evidence type="ECO:0000313" key="3">
    <source>
        <dbReference type="Proteomes" id="UP000574067"/>
    </source>
</evidence>
<dbReference type="EMBL" id="JABBFW010000051">
    <property type="protein sequence ID" value="NML19037.1"/>
    <property type="molecule type" value="Genomic_DNA"/>
</dbReference>
<reference evidence="2 3" key="1">
    <citation type="submission" date="2020-04" db="EMBL/GenBank/DDBJ databases">
        <title>Azohydromonas sp. isolated from soil.</title>
        <authorList>
            <person name="Dahal R.H."/>
        </authorList>
    </citation>
    <scope>NUCLEOTIDE SEQUENCE [LARGE SCALE GENOMIC DNA]</scope>
    <source>
        <strain evidence="2 3">G-1-1-14</strain>
    </source>
</reference>
<proteinExistence type="predicted"/>
<dbReference type="SUPFAM" id="SSF48452">
    <property type="entry name" value="TPR-like"/>
    <property type="match status" value="1"/>
</dbReference>
<gene>
    <name evidence="2" type="ORF">HHL10_29120</name>
</gene>
<keyword evidence="3" id="KW-1185">Reference proteome</keyword>
<protein>
    <recommendedName>
        <fullName evidence="4">Tetratricopeptide repeat protein</fullName>
    </recommendedName>
</protein>
<feature type="region of interest" description="Disordered" evidence="1">
    <location>
        <begin position="183"/>
        <end position="213"/>
    </location>
</feature>
<dbReference type="Gene3D" id="1.25.40.10">
    <property type="entry name" value="Tetratricopeptide repeat domain"/>
    <property type="match status" value="1"/>
</dbReference>
<dbReference type="RefSeq" id="WP_169163933.1">
    <property type="nucleotide sequence ID" value="NZ_JABBFW010000051.1"/>
</dbReference>
<dbReference type="Proteomes" id="UP000574067">
    <property type="component" value="Unassembled WGS sequence"/>
</dbReference>
<evidence type="ECO:0000256" key="1">
    <source>
        <dbReference type="SAM" id="MobiDB-lite"/>
    </source>
</evidence>
<dbReference type="AlphaFoldDB" id="A0A848FFN1"/>
<dbReference type="InterPro" id="IPR011990">
    <property type="entry name" value="TPR-like_helical_dom_sf"/>
</dbReference>
<sequence>MEKLFLAQDLLGKTRISSTPQVQIKVGRLTAGCCLAILLGGCASSPRLPEKPSEVTPKVVSMDEWMTQAKLALSEGNQEKARTAYRAAAQSHPTEKLPWLRLSENYFNAQDYGNAILMAQEALQRDGQDHVAHSILAVSGLRITAGSLVALRQEGSYPVGSRDEAITVARALRDTLGAASLLTPPSQPSVSRLKKPVVQRPAASAGNPLDKLK</sequence>
<accession>A0A848FFN1</accession>
<name>A0A848FFN1_9BURK</name>
<organism evidence="2 3">
    <name type="scientific">Azohydromonas caseinilytica</name>
    <dbReference type="NCBI Taxonomy" id="2728836"/>
    <lineage>
        <taxon>Bacteria</taxon>
        <taxon>Pseudomonadati</taxon>
        <taxon>Pseudomonadota</taxon>
        <taxon>Betaproteobacteria</taxon>
        <taxon>Burkholderiales</taxon>
        <taxon>Sphaerotilaceae</taxon>
        <taxon>Azohydromonas</taxon>
    </lineage>
</organism>
<evidence type="ECO:0008006" key="4">
    <source>
        <dbReference type="Google" id="ProtNLM"/>
    </source>
</evidence>
<comment type="caution">
    <text evidence="2">The sequence shown here is derived from an EMBL/GenBank/DDBJ whole genome shotgun (WGS) entry which is preliminary data.</text>
</comment>
<evidence type="ECO:0000313" key="2">
    <source>
        <dbReference type="EMBL" id="NML19037.1"/>
    </source>
</evidence>